<protein>
    <submittedName>
        <fullName evidence="2">Methylenetetrahydrofolate reductase (NADPH)</fullName>
        <ecNumber evidence="2">1.5.1.20</ecNumber>
    </submittedName>
</protein>
<proteinExistence type="predicted"/>
<gene>
    <name evidence="2" type="ORF">E9229_000680</name>
</gene>
<comment type="caution">
    <text evidence="2">The sequence shown here is derived from an EMBL/GenBank/DDBJ whole genome shotgun (WGS) entry which is preliminary data.</text>
</comment>
<dbReference type="Proteomes" id="UP000523000">
    <property type="component" value="Unassembled WGS sequence"/>
</dbReference>
<evidence type="ECO:0000313" key="3">
    <source>
        <dbReference type="Proteomes" id="UP000523000"/>
    </source>
</evidence>
<sequence length="285" mass="30010">MTPEHPDPTSGPRRLLSGFSMEMTGKDIPELEAATPNIPPGTPINVTFLGNEDLGMRVAAASAVKAAGFHPVPHISARRLSSATELGEFLDALAKHGASGHVFAVGGDPATPMGPYPDALSLIASGVFEDFGVGTVSIAGYPDGHAEIDDRMLWAALEAKHAALAERGLGGEIITQFGFDTTPVLDWLAELRGRGVDLPVRVGVPGPAGIKRLLGYARRFGVSSSAGIAKRYGFSLSNLLGNAGPERFIQDLARDYDPSLHGEVQLHFYTFGGLEATADWVAGQR</sequence>
<dbReference type="EC" id="1.5.1.20" evidence="2"/>
<dbReference type="InterPro" id="IPR029041">
    <property type="entry name" value="FAD-linked_oxidoreductase-like"/>
</dbReference>
<reference evidence="2 3" key="1">
    <citation type="submission" date="2020-08" db="EMBL/GenBank/DDBJ databases">
        <title>Sequencing the genomes of 1000 actinobacteria strains.</title>
        <authorList>
            <person name="Klenk H.-P."/>
        </authorList>
    </citation>
    <scope>NUCLEOTIDE SEQUENCE [LARGE SCALE GENOMIC DNA]</scope>
    <source>
        <strain evidence="2 3">DSM 22826</strain>
    </source>
</reference>
<dbReference type="AlphaFoldDB" id="A0A839QEB1"/>
<dbReference type="GO" id="GO:0004489">
    <property type="term" value="F:methylenetetrahydrofolate reductase [NAD(P)H] activity"/>
    <property type="evidence" value="ECO:0007669"/>
    <property type="project" value="UniProtKB-EC"/>
</dbReference>
<evidence type="ECO:0000256" key="1">
    <source>
        <dbReference type="ARBA" id="ARBA00023002"/>
    </source>
</evidence>
<accession>A0A839QEB1</accession>
<organism evidence="2 3">
    <name type="scientific">Paeniglutamicibacter cryotolerans</name>
    <dbReference type="NCBI Taxonomy" id="670079"/>
    <lineage>
        <taxon>Bacteria</taxon>
        <taxon>Bacillati</taxon>
        <taxon>Actinomycetota</taxon>
        <taxon>Actinomycetes</taxon>
        <taxon>Micrococcales</taxon>
        <taxon>Micrococcaceae</taxon>
        <taxon>Paeniglutamicibacter</taxon>
    </lineage>
</organism>
<name>A0A839QEB1_9MICC</name>
<dbReference type="SUPFAM" id="SSF51730">
    <property type="entry name" value="FAD-linked oxidoreductase"/>
    <property type="match status" value="1"/>
</dbReference>
<dbReference type="Gene3D" id="3.20.20.220">
    <property type="match status" value="1"/>
</dbReference>
<dbReference type="EMBL" id="JACHVS010000001">
    <property type="protein sequence ID" value="MBB2994489.1"/>
    <property type="molecule type" value="Genomic_DNA"/>
</dbReference>
<keyword evidence="1 2" id="KW-0560">Oxidoreductase</keyword>
<keyword evidence="3" id="KW-1185">Reference proteome</keyword>
<evidence type="ECO:0000313" key="2">
    <source>
        <dbReference type="EMBL" id="MBB2994489.1"/>
    </source>
</evidence>
<dbReference type="RefSeq" id="WP_183509856.1">
    <property type="nucleotide sequence ID" value="NZ_BAABGK010000025.1"/>
</dbReference>